<sequence>MNGQYNNRYSCPVFNKELKQELREDLPSKAGVECASTVSVSGFSTPEQSRTAASTSEQPSFPTNLPYPPDTRPPNLLLVKPHKRKERSLVLNRAHQNQSKKENTFSLRREGMYSSSDSEMESQPVQSPISPSPCVNPKRNKILRNRPRPIPLTITTTTRSFSDAPKSGTFAKRWRKDVQSPPGTPTKRNFAVRYVQWEHRQLCMIINQSS</sequence>
<dbReference type="AlphaFoldDB" id="A0A1Y1Y2N7"/>
<organism evidence="2 3">
    <name type="scientific">Basidiobolus meristosporus CBS 931.73</name>
    <dbReference type="NCBI Taxonomy" id="1314790"/>
    <lineage>
        <taxon>Eukaryota</taxon>
        <taxon>Fungi</taxon>
        <taxon>Fungi incertae sedis</taxon>
        <taxon>Zoopagomycota</taxon>
        <taxon>Entomophthoromycotina</taxon>
        <taxon>Basidiobolomycetes</taxon>
        <taxon>Basidiobolales</taxon>
        <taxon>Basidiobolaceae</taxon>
        <taxon>Basidiobolus</taxon>
    </lineage>
</organism>
<feature type="compositionally biased region" description="Low complexity" evidence="1">
    <location>
        <begin position="122"/>
        <end position="137"/>
    </location>
</feature>
<dbReference type="EMBL" id="MCFE01000290">
    <property type="protein sequence ID" value="ORX92145.1"/>
    <property type="molecule type" value="Genomic_DNA"/>
</dbReference>
<proteinExistence type="predicted"/>
<evidence type="ECO:0000313" key="3">
    <source>
        <dbReference type="Proteomes" id="UP000193498"/>
    </source>
</evidence>
<comment type="caution">
    <text evidence="2">The sequence shown here is derived from an EMBL/GenBank/DDBJ whole genome shotgun (WGS) entry which is preliminary data.</text>
</comment>
<evidence type="ECO:0000313" key="2">
    <source>
        <dbReference type="EMBL" id="ORX92145.1"/>
    </source>
</evidence>
<gene>
    <name evidence="2" type="ORF">K493DRAFT_45757</name>
</gene>
<accession>A0A1Y1Y2N7</accession>
<name>A0A1Y1Y2N7_9FUNG</name>
<feature type="region of interest" description="Disordered" evidence="1">
    <location>
        <begin position="112"/>
        <end position="142"/>
    </location>
</feature>
<evidence type="ECO:0000256" key="1">
    <source>
        <dbReference type="SAM" id="MobiDB-lite"/>
    </source>
</evidence>
<keyword evidence="3" id="KW-1185">Reference proteome</keyword>
<dbReference type="Proteomes" id="UP000193498">
    <property type="component" value="Unassembled WGS sequence"/>
</dbReference>
<reference evidence="2 3" key="1">
    <citation type="submission" date="2016-07" db="EMBL/GenBank/DDBJ databases">
        <title>Pervasive Adenine N6-methylation of Active Genes in Fungi.</title>
        <authorList>
            <consortium name="DOE Joint Genome Institute"/>
            <person name="Mondo S.J."/>
            <person name="Dannebaum R.O."/>
            <person name="Kuo R.C."/>
            <person name="Labutti K."/>
            <person name="Haridas S."/>
            <person name="Kuo A."/>
            <person name="Salamov A."/>
            <person name="Ahrendt S.R."/>
            <person name="Lipzen A."/>
            <person name="Sullivan W."/>
            <person name="Andreopoulos W.B."/>
            <person name="Clum A."/>
            <person name="Lindquist E."/>
            <person name="Daum C."/>
            <person name="Ramamoorthy G.K."/>
            <person name="Gryganskyi A."/>
            <person name="Culley D."/>
            <person name="Magnuson J.K."/>
            <person name="James T.Y."/>
            <person name="O'Malley M.A."/>
            <person name="Stajich J.E."/>
            <person name="Spatafora J.W."/>
            <person name="Visel A."/>
            <person name="Grigoriev I.V."/>
        </authorList>
    </citation>
    <scope>NUCLEOTIDE SEQUENCE [LARGE SCALE GENOMIC DNA]</scope>
    <source>
        <strain evidence="2 3">CBS 931.73</strain>
    </source>
</reference>
<protein>
    <submittedName>
        <fullName evidence="2">Uncharacterized protein</fullName>
    </submittedName>
</protein>
<feature type="region of interest" description="Disordered" evidence="1">
    <location>
        <begin position="37"/>
        <end position="74"/>
    </location>
</feature>
<dbReference type="InParanoid" id="A0A1Y1Y2N7"/>
<feature type="compositionally biased region" description="Polar residues" evidence="1">
    <location>
        <begin position="37"/>
        <end position="63"/>
    </location>
</feature>